<dbReference type="Proteomes" id="UP000010296">
    <property type="component" value="Unassembled WGS sequence"/>
</dbReference>
<dbReference type="PANTHER" id="PTHR18901">
    <property type="entry name" value="2-DEOXYGLUCOSE-6-PHOSPHATE PHOSPHATASE 2"/>
    <property type="match status" value="1"/>
</dbReference>
<dbReference type="EMBL" id="AEPV01000070">
    <property type="protein sequence ID" value="EFU73331.1"/>
    <property type="molecule type" value="Genomic_DNA"/>
</dbReference>
<organism evidence="1 2">
    <name type="scientific">Enterococcus italicus (strain DSM 15952 / CCUG 50447 / LMG 22039 / TP 1.5)</name>
    <dbReference type="NCBI Taxonomy" id="888064"/>
    <lineage>
        <taxon>Bacteria</taxon>
        <taxon>Bacillati</taxon>
        <taxon>Bacillota</taxon>
        <taxon>Bacilli</taxon>
        <taxon>Lactobacillales</taxon>
        <taxon>Enterococcaceae</taxon>
        <taxon>Enterococcus</taxon>
    </lineage>
</organism>
<dbReference type="SFLD" id="SFLDG01135">
    <property type="entry name" value="C1.5.6:_HAD__Beta-PGM__Phospha"/>
    <property type="match status" value="1"/>
</dbReference>
<sequence length="222" mass="24878">MAKLTGIIFDMDGLLVDSESVYYEGTQHIADRLGLPFTKETYLAGLGISDEELHGYYHQLYDAQVGHEEVERFIQVSYDYCVSLFEAGHAKLKPGVHELLAFCRTKKIKTVVASSNTKKLITLLLNETGIFEQFEAIISADDVPRAKPDPAIFLAAREYLQAERRELLVLEDSKNGLLAAQAAGIPVIMIPDLLPPPDMPDLQVLPQLTDVPDFLIEHYRFD</sequence>
<protein>
    <submittedName>
        <fullName evidence="1">HAD hydrolase, family IA, variant 3</fullName>
        <ecNumber evidence="1">3.1.3.-</ecNumber>
    </submittedName>
</protein>
<dbReference type="InterPro" id="IPR006439">
    <property type="entry name" value="HAD-SF_hydro_IA"/>
</dbReference>
<keyword evidence="2" id="KW-1185">Reference proteome</keyword>
<dbReference type="GO" id="GO:0016787">
    <property type="term" value="F:hydrolase activity"/>
    <property type="evidence" value="ECO:0007669"/>
    <property type="project" value="UniProtKB-KW"/>
</dbReference>
<proteinExistence type="predicted"/>
<dbReference type="InterPro" id="IPR023214">
    <property type="entry name" value="HAD_sf"/>
</dbReference>
<dbReference type="OrthoDB" id="9797743at2"/>
<dbReference type="STRING" id="888064.HMPREF9088_1819"/>
<dbReference type="AlphaFoldDB" id="E6LHH9"/>
<dbReference type="HOGENOM" id="CLU_045011_13_3_9"/>
<dbReference type="Gene3D" id="3.40.50.1000">
    <property type="entry name" value="HAD superfamily/HAD-like"/>
    <property type="match status" value="1"/>
</dbReference>
<dbReference type="InterPro" id="IPR036412">
    <property type="entry name" value="HAD-like_sf"/>
</dbReference>
<dbReference type="NCBIfam" id="TIGR01509">
    <property type="entry name" value="HAD-SF-IA-v3"/>
    <property type="match status" value="1"/>
</dbReference>
<dbReference type="InterPro" id="IPR023198">
    <property type="entry name" value="PGP-like_dom2"/>
</dbReference>
<accession>E6LHH9</accession>
<dbReference type="PANTHER" id="PTHR18901:SF38">
    <property type="entry name" value="PSEUDOURIDINE-5'-PHOSPHATASE"/>
    <property type="match status" value="1"/>
</dbReference>
<reference evidence="1 2" key="1">
    <citation type="submission" date="2010-12" db="EMBL/GenBank/DDBJ databases">
        <authorList>
            <person name="Muzny D."/>
            <person name="Qin X."/>
            <person name="Deng J."/>
            <person name="Jiang H."/>
            <person name="Liu Y."/>
            <person name="Qu J."/>
            <person name="Song X.-Z."/>
            <person name="Zhang L."/>
            <person name="Thornton R."/>
            <person name="Coyle M."/>
            <person name="Francisco L."/>
            <person name="Jackson L."/>
            <person name="Javaid M."/>
            <person name="Korchina V."/>
            <person name="Kovar C."/>
            <person name="Mata R."/>
            <person name="Mathew T."/>
            <person name="Ngo R."/>
            <person name="Nguyen L."/>
            <person name="Nguyen N."/>
            <person name="Okwuonu G."/>
            <person name="Ongeri F."/>
            <person name="Pham C."/>
            <person name="Simmons D."/>
            <person name="Wilczek-Boney K."/>
            <person name="Hale W."/>
            <person name="Jakkamsetti A."/>
            <person name="Pham P."/>
            <person name="Ruth R."/>
            <person name="San Lucas F."/>
            <person name="Warren J."/>
            <person name="Zhang J."/>
            <person name="Zhao Z."/>
            <person name="Zhou C."/>
            <person name="Zhu D."/>
            <person name="Lee S."/>
            <person name="Bess C."/>
            <person name="Blankenburg K."/>
            <person name="Forbes L."/>
            <person name="Fu Q."/>
            <person name="Gubbala S."/>
            <person name="Hirani K."/>
            <person name="Jayaseelan J.C."/>
            <person name="Lara F."/>
            <person name="Munidasa M."/>
            <person name="Palculict T."/>
            <person name="Patil S."/>
            <person name="Pu L.-L."/>
            <person name="Saada N."/>
            <person name="Tang L."/>
            <person name="Weissenberger G."/>
            <person name="Zhu Y."/>
            <person name="Hemphill L."/>
            <person name="Shang Y."/>
            <person name="Youmans B."/>
            <person name="Ayvaz T."/>
            <person name="Ross M."/>
            <person name="Santibanez J."/>
            <person name="Aqrawi P."/>
            <person name="Gross S."/>
            <person name="Joshi V."/>
            <person name="Fowler G."/>
            <person name="Nazareth L."/>
            <person name="Reid J."/>
            <person name="Worley K."/>
            <person name="Petrosino J."/>
            <person name="Highlander S."/>
            <person name="Gibbs R."/>
        </authorList>
    </citation>
    <scope>NUCLEOTIDE SEQUENCE [LARGE SCALE GENOMIC DNA]</scope>
    <source>
        <strain evidence="2">DSM 15952 / CCUG 50447 / LMG 22039 / TP 1.5</strain>
    </source>
</reference>
<evidence type="ECO:0000313" key="1">
    <source>
        <dbReference type="EMBL" id="EFU73331.1"/>
    </source>
</evidence>
<dbReference type="Pfam" id="PF13419">
    <property type="entry name" value="HAD_2"/>
    <property type="match status" value="1"/>
</dbReference>
<dbReference type="SUPFAM" id="SSF56784">
    <property type="entry name" value="HAD-like"/>
    <property type="match status" value="1"/>
</dbReference>
<gene>
    <name evidence="1" type="ORF">HMPREF9088_1819</name>
</gene>
<dbReference type="NCBIfam" id="TIGR01549">
    <property type="entry name" value="HAD-SF-IA-v1"/>
    <property type="match status" value="1"/>
</dbReference>
<comment type="caution">
    <text evidence="1">The sequence shown here is derived from an EMBL/GenBank/DDBJ whole genome shotgun (WGS) entry which is preliminary data.</text>
</comment>
<dbReference type="InterPro" id="IPR041492">
    <property type="entry name" value="HAD_2"/>
</dbReference>
<evidence type="ECO:0000313" key="2">
    <source>
        <dbReference type="Proteomes" id="UP000010296"/>
    </source>
</evidence>
<dbReference type="eggNOG" id="COG0637">
    <property type="taxonomic scope" value="Bacteria"/>
</dbReference>
<dbReference type="RefSeq" id="WP_007208832.1">
    <property type="nucleotide sequence ID" value="NZ_GL622241.1"/>
</dbReference>
<dbReference type="SFLD" id="SFLDS00003">
    <property type="entry name" value="Haloacid_Dehalogenase"/>
    <property type="match status" value="1"/>
</dbReference>
<dbReference type="SFLD" id="SFLDG01129">
    <property type="entry name" value="C1.5:_HAD__Beta-PGM__Phosphata"/>
    <property type="match status" value="1"/>
</dbReference>
<dbReference type="PATRIC" id="fig|888064.11.peg.1368"/>
<name>E6LHH9_ENTI1</name>
<dbReference type="Gene3D" id="1.10.150.240">
    <property type="entry name" value="Putative phosphatase, domain 2"/>
    <property type="match status" value="1"/>
</dbReference>
<keyword evidence="1" id="KW-0378">Hydrolase</keyword>
<dbReference type="EC" id="3.1.3.-" evidence="1"/>